<keyword evidence="4 7" id="KW-0812">Transmembrane</keyword>
<evidence type="ECO:0000256" key="6">
    <source>
        <dbReference type="ARBA" id="ARBA00023136"/>
    </source>
</evidence>
<keyword evidence="6 7" id="KW-0472">Membrane</keyword>
<comment type="caution">
    <text evidence="10">The sequence shown here is derived from an EMBL/GenBank/DDBJ whole genome shotgun (WGS) entry which is preliminary data.</text>
</comment>
<name>A0ABP4DX47_9ACTN</name>
<keyword evidence="3 7" id="KW-1003">Cell membrane</keyword>
<feature type="domain" description="VTT" evidence="9">
    <location>
        <begin position="37"/>
        <end position="164"/>
    </location>
</feature>
<comment type="subcellular location">
    <subcellularLocation>
        <location evidence="1 7">Cell membrane</location>
        <topology evidence="1 7">Multi-pass membrane protein</topology>
    </subcellularLocation>
</comment>
<evidence type="ECO:0000256" key="5">
    <source>
        <dbReference type="ARBA" id="ARBA00022989"/>
    </source>
</evidence>
<evidence type="ECO:0000256" key="2">
    <source>
        <dbReference type="ARBA" id="ARBA00010792"/>
    </source>
</evidence>
<protein>
    <submittedName>
        <fullName evidence="10">VTT domain-containing protein</fullName>
    </submittedName>
</protein>
<feature type="transmembrane region" description="Helical" evidence="7">
    <location>
        <begin position="176"/>
        <end position="194"/>
    </location>
</feature>
<dbReference type="NCBIfam" id="TIGR01167">
    <property type="entry name" value="LPXTG_anchor"/>
    <property type="match status" value="1"/>
</dbReference>
<dbReference type="InterPro" id="IPR032816">
    <property type="entry name" value="VTT_dom"/>
</dbReference>
<evidence type="ECO:0000256" key="3">
    <source>
        <dbReference type="ARBA" id="ARBA00022475"/>
    </source>
</evidence>
<keyword evidence="5 7" id="KW-1133">Transmembrane helix</keyword>
<dbReference type="PANTHER" id="PTHR30353:SF0">
    <property type="entry name" value="TRANSMEMBRANE PROTEIN"/>
    <property type="match status" value="1"/>
</dbReference>
<proteinExistence type="inferred from homology"/>
<reference evidence="11" key="1">
    <citation type="journal article" date="2019" name="Int. J. Syst. Evol. Microbiol.">
        <title>The Global Catalogue of Microorganisms (GCM) 10K type strain sequencing project: providing services to taxonomists for standard genome sequencing and annotation.</title>
        <authorList>
            <consortium name="The Broad Institute Genomics Platform"/>
            <consortium name="The Broad Institute Genome Sequencing Center for Infectious Disease"/>
            <person name="Wu L."/>
            <person name="Ma J."/>
        </authorList>
    </citation>
    <scope>NUCLEOTIDE SEQUENCE [LARGE SCALE GENOMIC DNA]</scope>
    <source>
        <strain evidence="11">JCM 13002</strain>
    </source>
</reference>
<feature type="compositionally biased region" description="Gly residues" evidence="8">
    <location>
        <begin position="209"/>
        <end position="226"/>
    </location>
</feature>
<organism evidence="10 11">
    <name type="scientific">Kitasatospora arboriphila</name>
    <dbReference type="NCBI Taxonomy" id="258052"/>
    <lineage>
        <taxon>Bacteria</taxon>
        <taxon>Bacillati</taxon>
        <taxon>Actinomycetota</taxon>
        <taxon>Actinomycetes</taxon>
        <taxon>Kitasatosporales</taxon>
        <taxon>Streptomycetaceae</taxon>
        <taxon>Kitasatospora</taxon>
    </lineage>
</organism>
<accession>A0ABP4DX47</accession>
<evidence type="ECO:0000256" key="1">
    <source>
        <dbReference type="ARBA" id="ARBA00004651"/>
    </source>
</evidence>
<feature type="region of interest" description="Disordered" evidence="8">
    <location>
        <begin position="201"/>
        <end position="243"/>
    </location>
</feature>
<dbReference type="PANTHER" id="PTHR30353">
    <property type="entry name" value="INNER MEMBRANE PROTEIN DEDA-RELATED"/>
    <property type="match status" value="1"/>
</dbReference>
<feature type="transmembrane region" description="Helical" evidence="7">
    <location>
        <begin position="151"/>
        <end position="170"/>
    </location>
</feature>
<evidence type="ECO:0000256" key="8">
    <source>
        <dbReference type="SAM" id="MobiDB-lite"/>
    </source>
</evidence>
<dbReference type="InterPro" id="IPR032818">
    <property type="entry name" value="DedA-like"/>
</dbReference>
<gene>
    <name evidence="10" type="ORF">GCM10009663_11590</name>
</gene>
<evidence type="ECO:0000313" key="11">
    <source>
        <dbReference type="Proteomes" id="UP001499987"/>
    </source>
</evidence>
<dbReference type="Proteomes" id="UP001499987">
    <property type="component" value="Unassembled WGS sequence"/>
</dbReference>
<dbReference type="EMBL" id="BAAALD010000007">
    <property type="protein sequence ID" value="GAA1073288.1"/>
    <property type="molecule type" value="Genomic_DNA"/>
</dbReference>
<keyword evidence="11" id="KW-1185">Reference proteome</keyword>
<evidence type="ECO:0000313" key="10">
    <source>
        <dbReference type="EMBL" id="GAA1073288.1"/>
    </source>
</evidence>
<evidence type="ECO:0000256" key="7">
    <source>
        <dbReference type="RuleBase" id="RU367016"/>
    </source>
</evidence>
<dbReference type="Pfam" id="PF09335">
    <property type="entry name" value="VTT_dom"/>
    <property type="match status" value="1"/>
</dbReference>
<feature type="compositionally biased region" description="Low complexity" evidence="8">
    <location>
        <begin position="227"/>
        <end position="237"/>
    </location>
</feature>
<feature type="transmembrane region" description="Helical" evidence="7">
    <location>
        <begin position="60"/>
        <end position="82"/>
    </location>
</feature>
<comment type="similarity">
    <text evidence="2 7">Belongs to the DedA family.</text>
</comment>
<evidence type="ECO:0000259" key="9">
    <source>
        <dbReference type="Pfam" id="PF09335"/>
    </source>
</evidence>
<evidence type="ECO:0000256" key="4">
    <source>
        <dbReference type="ARBA" id="ARBA00022692"/>
    </source>
</evidence>
<feature type="transmembrane region" description="Helical" evidence="7">
    <location>
        <begin position="26"/>
        <end position="48"/>
    </location>
</feature>
<sequence>MTGAALAALAADSGTAESVGFPALFLLVALGSVVPVFPTSILVSATAAAAVHSSAVPRDVALVVVCAGLGAWCGDVTLYRLAGQAGGRLEARIRPKFDHPRVQEAERRLDEHGRTVLVPSRLVPGGRIFMIAACLLSGWPVRRFAVGEAPAALLWAATYTLIGALGGALFDQTWMGVLAAVGLVLLVGGAAVLWRRRRRARTGLPTAPGPGGTGTGGTGPANGTGGTDTADGTSGTDGADGDR</sequence>